<protein>
    <submittedName>
        <fullName evidence="1">Uncharacterized protein</fullName>
    </submittedName>
</protein>
<organism evidence="1 2">
    <name type="scientific">Dermacentor silvarum</name>
    <name type="common">Tick</name>
    <dbReference type="NCBI Taxonomy" id="543639"/>
    <lineage>
        <taxon>Eukaryota</taxon>
        <taxon>Metazoa</taxon>
        <taxon>Ecdysozoa</taxon>
        <taxon>Arthropoda</taxon>
        <taxon>Chelicerata</taxon>
        <taxon>Arachnida</taxon>
        <taxon>Acari</taxon>
        <taxon>Parasitiformes</taxon>
        <taxon>Ixodida</taxon>
        <taxon>Ixodoidea</taxon>
        <taxon>Ixodidae</taxon>
        <taxon>Rhipicephalinae</taxon>
        <taxon>Dermacentor</taxon>
    </lineage>
</organism>
<accession>A0ACB8DU68</accession>
<sequence>MANPGVYLIGDSGHPLDPRLLTPLPDAEGKYNTTHAAMRSVVERCIGLLMSRFRCLQRYRTLSTSQNVRPTLSLNVLCCAYNLRLSEGDKDNDDESDDDSSTCSSSELDNNGDLIPHGLPRNRGVSKCSQQQLQEVLIRPLRPPLLLKALLLYVPQAAHFLCQLPQASHLCLMVRFAKK</sequence>
<reference evidence="1" key="1">
    <citation type="submission" date="2020-05" db="EMBL/GenBank/DDBJ databases">
        <title>Large-scale comparative analyses of tick genomes elucidate their genetic diversity and vector capacities.</title>
        <authorList>
            <person name="Jia N."/>
            <person name="Wang J."/>
            <person name="Shi W."/>
            <person name="Du L."/>
            <person name="Sun Y."/>
            <person name="Zhan W."/>
            <person name="Jiang J."/>
            <person name="Wang Q."/>
            <person name="Zhang B."/>
            <person name="Ji P."/>
            <person name="Sakyi L.B."/>
            <person name="Cui X."/>
            <person name="Yuan T."/>
            <person name="Jiang B."/>
            <person name="Yang W."/>
            <person name="Lam T.T.-Y."/>
            <person name="Chang Q."/>
            <person name="Ding S."/>
            <person name="Wang X."/>
            <person name="Zhu J."/>
            <person name="Ruan X."/>
            <person name="Zhao L."/>
            <person name="Wei J."/>
            <person name="Que T."/>
            <person name="Du C."/>
            <person name="Cheng J."/>
            <person name="Dai P."/>
            <person name="Han X."/>
            <person name="Huang E."/>
            <person name="Gao Y."/>
            <person name="Liu J."/>
            <person name="Shao H."/>
            <person name="Ye R."/>
            <person name="Li L."/>
            <person name="Wei W."/>
            <person name="Wang X."/>
            <person name="Wang C."/>
            <person name="Yang T."/>
            <person name="Huo Q."/>
            <person name="Li W."/>
            <person name="Guo W."/>
            <person name="Chen H."/>
            <person name="Zhou L."/>
            <person name="Ni X."/>
            <person name="Tian J."/>
            <person name="Zhou Y."/>
            <person name="Sheng Y."/>
            <person name="Liu T."/>
            <person name="Pan Y."/>
            <person name="Xia L."/>
            <person name="Li J."/>
            <person name="Zhao F."/>
            <person name="Cao W."/>
        </authorList>
    </citation>
    <scope>NUCLEOTIDE SEQUENCE</scope>
    <source>
        <strain evidence="1">Dsil-2018</strain>
    </source>
</reference>
<dbReference type="EMBL" id="CM023470">
    <property type="protein sequence ID" value="KAH7977818.1"/>
    <property type="molecule type" value="Genomic_DNA"/>
</dbReference>
<evidence type="ECO:0000313" key="2">
    <source>
        <dbReference type="Proteomes" id="UP000821865"/>
    </source>
</evidence>
<keyword evidence="2" id="KW-1185">Reference proteome</keyword>
<proteinExistence type="predicted"/>
<dbReference type="Proteomes" id="UP000821865">
    <property type="component" value="Chromosome 1"/>
</dbReference>
<gene>
    <name evidence="1" type="ORF">HPB49_003693</name>
</gene>
<comment type="caution">
    <text evidence="1">The sequence shown here is derived from an EMBL/GenBank/DDBJ whole genome shotgun (WGS) entry which is preliminary data.</text>
</comment>
<name>A0ACB8DU68_DERSI</name>
<evidence type="ECO:0000313" key="1">
    <source>
        <dbReference type="EMBL" id="KAH7977818.1"/>
    </source>
</evidence>